<dbReference type="EMBL" id="QGNW01001900">
    <property type="protein sequence ID" value="RVW28368.1"/>
    <property type="molecule type" value="Genomic_DNA"/>
</dbReference>
<evidence type="ECO:0000313" key="3">
    <source>
        <dbReference type="EMBL" id="RVW76302.1"/>
    </source>
</evidence>
<dbReference type="PANTHER" id="PTHR35046:SF9">
    <property type="entry name" value="RNA-DIRECTED DNA POLYMERASE"/>
    <property type="match status" value="1"/>
</dbReference>
<feature type="domain" description="Reverse transcriptase/retrotransposon-derived protein RNase H-like" evidence="1">
    <location>
        <begin position="276"/>
        <end position="321"/>
    </location>
</feature>
<dbReference type="Proteomes" id="UP000288805">
    <property type="component" value="Unassembled WGS sequence"/>
</dbReference>
<evidence type="ECO:0000259" key="1">
    <source>
        <dbReference type="Pfam" id="PF17919"/>
    </source>
</evidence>
<comment type="caution">
    <text evidence="2">The sequence shown here is derived from an EMBL/GenBank/DDBJ whole genome shotgun (WGS) entry which is preliminary data.</text>
</comment>
<dbReference type="Gene3D" id="3.10.10.10">
    <property type="entry name" value="HIV Type 1 Reverse Transcriptase, subunit A, domain 1"/>
    <property type="match status" value="1"/>
</dbReference>
<protein>
    <submittedName>
        <fullName evidence="2">Retrovirus-related Pol polyprotein from transposon 297</fullName>
    </submittedName>
</protein>
<dbReference type="InterPro" id="IPR041577">
    <property type="entry name" value="RT_RNaseH_2"/>
</dbReference>
<sequence length="322" mass="36878">MKEVPPIKKSKEAQPKKALTMCQFENESMKTKVIFALMAREVEEFKEQDKEYPTNVRKILDDFSDLWPVELPNQLPSMRDIQHAIDLIPGASLPNLPAYKMNPTKHDELKRQVDELLTKGFIRESLSPYRVPALLTPKDGSWQMCVDSHAINKITIKYRFPITRLDDMLDMMIGSVIFSKINLRSRIIKYVLDQGMNGRHLSKLRMDCMSGFVVSSKGVETNLEKIKAIVDWLVPTNIHEVQSFHGMATFYRRFIRNFSSIMAPITECMKLGLFIWTKAADKAFEEIKSKMVNLPILHLLGFEKVFEVACDASHVGIGAVLN</sequence>
<dbReference type="Pfam" id="PF17919">
    <property type="entry name" value="RT_RNaseH_2"/>
    <property type="match status" value="1"/>
</dbReference>
<dbReference type="InterPro" id="IPR043502">
    <property type="entry name" value="DNA/RNA_pol_sf"/>
</dbReference>
<gene>
    <name evidence="2" type="primary">pol_857</name>
    <name evidence="3" type="synonym">pol_614</name>
    <name evidence="3" type="ORF">CK203_057675</name>
    <name evidence="2" type="ORF">CK203_105838</name>
</gene>
<dbReference type="Gene3D" id="3.30.70.270">
    <property type="match status" value="2"/>
</dbReference>
<dbReference type="EMBL" id="QGNW01000332">
    <property type="protein sequence ID" value="RVW76302.1"/>
    <property type="molecule type" value="Genomic_DNA"/>
</dbReference>
<name>A0A438CYV2_VITVI</name>
<organism evidence="2 4">
    <name type="scientific">Vitis vinifera</name>
    <name type="common">Grape</name>
    <dbReference type="NCBI Taxonomy" id="29760"/>
    <lineage>
        <taxon>Eukaryota</taxon>
        <taxon>Viridiplantae</taxon>
        <taxon>Streptophyta</taxon>
        <taxon>Embryophyta</taxon>
        <taxon>Tracheophyta</taxon>
        <taxon>Spermatophyta</taxon>
        <taxon>Magnoliopsida</taxon>
        <taxon>eudicotyledons</taxon>
        <taxon>Gunneridae</taxon>
        <taxon>Pentapetalae</taxon>
        <taxon>rosids</taxon>
        <taxon>Vitales</taxon>
        <taxon>Vitaceae</taxon>
        <taxon>Viteae</taxon>
        <taxon>Vitis</taxon>
    </lineage>
</organism>
<dbReference type="PANTHER" id="PTHR35046">
    <property type="entry name" value="ZINC KNUCKLE (CCHC-TYPE) FAMILY PROTEIN"/>
    <property type="match status" value="1"/>
</dbReference>
<dbReference type="SUPFAM" id="SSF56672">
    <property type="entry name" value="DNA/RNA polymerases"/>
    <property type="match status" value="1"/>
</dbReference>
<accession>A0A438CYV2</accession>
<dbReference type="FunFam" id="3.30.70.270:FF:000020">
    <property type="entry name" value="Transposon Tf2-6 polyprotein-like Protein"/>
    <property type="match status" value="1"/>
</dbReference>
<proteinExistence type="predicted"/>
<evidence type="ECO:0000313" key="4">
    <source>
        <dbReference type="Proteomes" id="UP000288805"/>
    </source>
</evidence>
<reference evidence="2 4" key="1">
    <citation type="journal article" date="2018" name="PLoS Genet.">
        <title>Population sequencing reveals clonal diversity and ancestral inbreeding in the grapevine cultivar Chardonnay.</title>
        <authorList>
            <person name="Roach M.J."/>
            <person name="Johnson D.L."/>
            <person name="Bohlmann J."/>
            <person name="van Vuuren H.J."/>
            <person name="Jones S.J."/>
            <person name="Pretorius I.S."/>
            <person name="Schmidt S.A."/>
            <person name="Borneman A.R."/>
        </authorList>
    </citation>
    <scope>NUCLEOTIDE SEQUENCE [LARGE SCALE GENOMIC DNA]</scope>
    <source>
        <strain evidence="4">cv. Chardonnay</strain>
        <strain evidence="2">I10V1</strain>
        <tissue evidence="2">Leaf</tissue>
    </source>
</reference>
<evidence type="ECO:0000313" key="2">
    <source>
        <dbReference type="EMBL" id="RVW28368.1"/>
    </source>
</evidence>
<dbReference type="AlphaFoldDB" id="A0A438CYV2"/>
<dbReference type="InterPro" id="IPR043128">
    <property type="entry name" value="Rev_trsase/Diguanyl_cyclase"/>
</dbReference>